<keyword evidence="5" id="KW-0963">Cytoplasm</keyword>
<evidence type="ECO:0000256" key="5">
    <source>
        <dbReference type="ARBA" id="ARBA00022490"/>
    </source>
</evidence>
<feature type="repeat" description="TPR" evidence="10">
    <location>
        <begin position="40"/>
        <end position="73"/>
    </location>
</feature>
<comment type="similarity">
    <text evidence="3">Belongs to the GPSM family.</text>
</comment>
<dbReference type="InterPro" id="IPR003109">
    <property type="entry name" value="GoLoco_motif"/>
</dbReference>
<dbReference type="OrthoDB" id="286233at2759"/>
<evidence type="ECO:0000256" key="8">
    <source>
        <dbReference type="ARBA" id="ARBA00022803"/>
    </source>
</evidence>
<dbReference type="PANTHER" id="PTHR45954:SF1">
    <property type="entry name" value="LD33695P"/>
    <property type="match status" value="1"/>
</dbReference>
<evidence type="ECO:0000256" key="2">
    <source>
        <dbReference type="ARBA" id="ARBA00004496"/>
    </source>
</evidence>
<comment type="subcellular location">
    <subcellularLocation>
        <location evidence="1">Cell membrane</location>
    </subcellularLocation>
    <subcellularLocation>
        <location evidence="2">Cytoplasm</location>
    </subcellularLocation>
</comment>
<evidence type="ECO:0000256" key="7">
    <source>
        <dbReference type="ARBA" id="ARBA00022737"/>
    </source>
</evidence>
<name>A0A814DII4_ADIRI</name>
<comment type="caution">
    <text evidence="12">The sequence shown here is derived from an EMBL/GenBank/DDBJ whole genome shotgun (WGS) entry which is preliminary data.</text>
</comment>
<organism evidence="12 13">
    <name type="scientific">Adineta ricciae</name>
    <name type="common">Rotifer</name>
    <dbReference type="NCBI Taxonomy" id="249248"/>
    <lineage>
        <taxon>Eukaryota</taxon>
        <taxon>Metazoa</taxon>
        <taxon>Spiralia</taxon>
        <taxon>Gnathifera</taxon>
        <taxon>Rotifera</taxon>
        <taxon>Eurotatoria</taxon>
        <taxon>Bdelloidea</taxon>
        <taxon>Adinetida</taxon>
        <taxon>Adinetidae</taxon>
        <taxon>Adineta</taxon>
    </lineage>
</organism>
<dbReference type="Pfam" id="PF02188">
    <property type="entry name" value="GoLoco"/>
    <property type="match status" value="1"/>
</dbReference>
<dbReference type="AlphaFoldDB" id="A0A814DII4"/>
<evidence type="ECO:0000256" key="3">
    <source>
        <dbReference type="ARBA" id="ARBA00006600"/>
    </source>
</evidence>
<dbReference type="InterPro" id="IPR052386">
    <property type="entry name" value="GPSM"/>
</dbReference>
<keyword evidence="4" id="KW-1003">Cell membrane</keyword>
<dbReference type="GO" id="GO:0005886">
    <property type="term" value="C:plasma membrane"/>
    <property type="evidence" value="ECO:0007669"/>
    <property type="project" value="UniProtKB-SubCell"/>
</dbReference>
<dbReference type="PROSITE" id="PS50877">
    <property type="entry name" value="GOLOCO"/>
    <property type="match status" value="2"/>
</dbReference>
<gene>
    <name evidence="12" type="ORF">EDS130_LOCUS12610</name>
</gene>
<protein>
    <submittedName>
        <fullName evidence="12">Uncharacterized protein</fullName>
    </submittedName>
</protein>
<evidence type="ECO:0000313" key="12">
    <source>
        <dbReference type="EMBL" id="CAF0956299.1"/>
    </source>
</evidence>
<proteinExistence type="inferred from homology"/>
<dbReference type="GO" id="GO:0000132">
    <property type="term" value="P:establishment of mitotic spindle orientation"/>
    <property type="evidence" value="ECO:0007669"/>
    <property type="project" value="TreeGrafter"/>
</dbReference>
<reference evidence="12" key="1">
    <citation type="submission" date="2021-02" db="EMBL/GenBank/DDBJ databases">
        <authorList>
            <person name="Nowell W R."/>
        </authorList>
    </citation>
    <scope>NUCLEOTIDE SEQUENCE</scope>
</reference>
<sequence>MAESRIGNSTNLTHENSVSIEYFKKCLNTAKECEDKLGQRRAHVNLGLTYLKFEDFDQALYHYREASTIGESTNDELFLAQVYFIIACIHHLKQDYRSAIYFHEKHLNYAQKLQDTTGQCQAYLLLSQLHDKINQYDKGKKFQNLYAALKRVMNADEMKSASKNKLNKNLRAESITLTLTDSHPPQSSRSHSALPGGLNSTNKKPRAGFMQNLTKKPMIKSLQTQSASTDTEELVDVVHRMQNTRLDDQRCEMRVSPKDKNEQCAHTQIEDIWKTIDRLQKFRFDDQRTSFRRLTARSHSPSDESFFDQLAKCQDSRLDDQRAVLLPIGSSIVRPVSATTIITPSSISIHESTSKTLPNTEFLSLFNRLQAHYREEQIFDSSWTKRTDVNI</sequence>
<keyword evidence="9" id="KW-0472">Membrane</keyword>
<dbReference type="SMART" id="SM00028">
    <property type="entry name" value="TPR"/>
    <property type="match status" value="2"/>
</dbReference>
<evidence type="ECO:0000256" key="1">
    <source>
        <dbReference type="ARBA" id="ARBA00004236"/>
    </source>
</evidence>
<dbReference type="GO" id="GO:0001965">
    <property type="term" value="F:G-protein alpha-subunit binding"/>
    <property type="evidence" value="ECO:0007669"/>
    <property type="project" value="TreeGrafter"/>
</dbReference>
<evidence type="ECO:0000256" key="9">
    <source>
        <dbReference type="ARBA" id="ARBA00023136"/>
    </source>
</evidence>
<evidence type="ECO:0000256" key="10">
    <source>
        <dbReference type="PROSITE-ProRule" id="PRU00339"/>
    </source>
</evidence>
<evidence type="ECO:0000313" key="13">
    <source>
        <dbReference type="Proteomes" id="UP000663852"/>
    </source>
</evidence>
<dbReference type="PANTHER" id="PTHR45954">
    <property type="entry name" value="LD33695P"/>
    <property type="match status" value="1"/>
</dbReference>
<dbReference type="InterPro" id="IPR019734">
    <property type="entry name" value="TPR_rpt"/>
</dbReference>
<dbReference type="InterPro" id="IPR011990">
    <property type="entry name" value="TPR-like_helical_dom_sf"/>
</dbReference>
<feature type="region of interest" description="Disordered" evidence="11">
    <location>
        <begin position="177"/>
        <end position="206"/>
    </location>
</feature>
<dbReference type="Pfam" id="PF13424">
    <property type="entry name" value="TPR_12"/>
    <property type="match status" value="1"/>
</dbReference>
<evidence type="ECO:0000256" key="6">
    <source>
        <dbReference type="ARBA" id="ARBA00022553"/>
    </source>
</evidence>
<dbReference type="EMBL" id="CAJNOJ010000048">
    <property type="protein sequence ID" value="CAF0956299.1"/>
    <property type="molecule type" value="Genomic_DNA"/>
</dbReference>
<keyword evidence="6" id="KW-0597">Phosphoprotein</keyword>
<accession>A0A814DII4</accession>
<keyword evidence="8 10" id="KW-0802">TPR repeat</keyword>
<dbReference type="Gene3D" id="1.25.40.10">
    <property type="entry name" value="Tetratricopeptide repeat domain"/>
    <property type="match status" value="3"/>
</dbReference>
<dbReference type="PROSITE" id="PS50005">
    <property type="entry name" value="TPR"/>
    <property type="match status" value="1"/>
</dbReference>
<evidence type="ECO:0000256" key="11">
    <source>
        <dbReference type="SAM" id="MobiDB-lite"/>
    </source>
</evidence>
<keyword evidence="7" id="KW-0677">Repeat</keyword>
<dbReference type="SMART" id="SM00390">
    <property type="entry name" value="GoLoco"/>
    <property type="match status" value="3"/>
</dbReference>
<dbReference type="Proteomes" id="UP000663852">
    <property type="component" value="Unassembled WGS sequence"/>
</dbReference>
<feature type="compositionally biased region" description="Polar residues" evidence="11">
    <location>
        <begin position="177"/>
        <end position="191"/>
    </location>
</feature>
<evidence type="ECO:0000256" key="4">
    <source>
        <dbReference type="ARBA" id="ARBA00022475"/>
    </source>
</evidence>
<dbReference type="GO" id="GO:0005938">
    <property type="term" value="C:cell cortex"/>
    <property type="evidence" value="ECO:0007669"/>
    <property type="project" value="TreeGrafter"/>
</dbReference>
<dbReference type="GO" id="GO:0005092">
    <property type="term" value="F:GDP-dissociation inhibitor activity"/>
    <property type="evidence" value="ECO:0007669"/>
    <property type="project" value="TreeGrafter"/>
</dbReference>
<dbReference type="SUPFAM" id="SSF48452">
    <property type="entry name" value="TPR-like"/>
    <property type="match status" value="1"/>
</dbReference>